<gene>
    <name evidence="2" type="ORF">CQA43_06225</name>
</gene>
<dbReference type="AlphaFoldDB" id="A0A3D8ICK1"/>
<evidence type="ECO:0000313" key="3">
    <source>
        <dbReference type="Proteomes" id="UP000256650"/>
    </source>
</evidence>
<dbReference type="OrthoDB" id="196472at2"/>
<comment type="caution">
    <text evidence="2">The sequence shown here is derived from an EMBL/GenBank/DDBJ whole genome shotgun (WGS) entry which is preliminary data.</text>
</comment>
<dbReference type="Proteomes" id="UP000256650">
    <property type="component" value="Unassembled WGS sequence"/>
</dbReference>
<dbReference type="InterPro" id="IPR036909">
    <property type="entry name" value="Cyt_c-like_dom_sf"/>
</dbReference>
<dbReference type="Pfam" id="PF09626">
    <property type="entry name" value="DHC"/>
    <property type="match status" value="1"/>
</dbReference>
<dbReference type="GO" id="GO:0009055">
    <property type="term" value="F:electron transfer activity"/>
    <property type="evidence" value="ECO:0007669"/>
    <property type="project" value="InterPro"/>
</dbReference>
<keyword evidence="3" id="KW-1185">Reference proteome</keyword>
<sequence length="176" mass="19949">MKRMLKVSSVVLLCAVFGIQAYAEGRKGPEVKAVDNALYKKECASCHFGYQPGLLPSTSWQWVMDNLAQHYDTDASLESKEDIAQITQYLLDNASEKAMQYRRSAKLTKSMQPGVLYTSISQIPYHQKKHRKLKDWMVQQKEVGNIARCAACHTKAEQGIYGGQTIDIPNYGIWRD</sequence>
<dbReference type="InterPro" id="IPR018588">
    <property type="entry name" value="Dihaem_cytochrome-c"/>
</dbReference>
<evidence type="ECO:0000313" key="2">
    <source>
        <dbReference type="EMBL" id="RDU62494.1"/>
    </source>
</evidence>
<proteinExistence type="predicted"/>
<evidence type="ECO:0000256" key="1">
    <source>
        <dbReference type="SAM" id="SignalP"/>
    </source>
</evidence>
<keyword evidence="1" id="KW-0732">Signal</keyword>
<dbReference type="SUPFAM" id="SSF46626">
    <property type="entry name" value="Cytochrome c"/>
    <property type="match status" value="1"/>
</dbReference>
<organism evidence="2 3">
    <name type="scientific">Helicobacter ganmani</name>
    <dbReference type="NCBI Taxonomy" id="60246"/>
    <lineage>
        <taxon>Bacteria</taxon>
        <taxon>Pseudomonadati</taxon>
        <taxon>Campylobacterota</taxon>
        <taxon>Epsilonproteobacteria</taxon>
        <taxon>Campylobacterales</taxon>
        <taxon>Helicobacteraceae</taxon>
        <taxon>Helicobacter</taxon>
    </lineage>
</organism>
<feature type="chain" id="PRO_5017771018" evidence="1">
    <location>
        <begin position="24"/>
        <end position="176"/>
    </location>
</feature>
<reference evidence="2 3" key="1">
    <citation type="submission" date="2018-04" db="EMBL/GenBank/DDBJ databases">
        <title>Novel Campyloabacter and Helicobacter Species and Strains.</title>
        <authorList>
            <person name="Mannion A.J."/>
            <person name="Shen Z."/>
            <person name="Fox J.G."/>
        </authorList>
    </citation>
    <scope>NUCLEOTIDE SEQUENCE [LARGE SCALE GENOMIC DNA]</scope>
    <source>
        <strain evidence="2 3">MIT 99-5101</strain>
    </source>
</reference>
<dbReference type="GO" id="GO:0020037">
    <property type="term" value="F:heme binding"/>
    <property type="evidence" value="ECO:0007669"/>
    <property type="project" value="InterPro"/>
</dbReference>
<dbReference type="RefSeq" id="WP_115551759.1">
    <property type="nucleotide sequence ID" value="NZ_CAOOSM010000006.1"/>
</dbReference>
<feature type="signal peptide" evidence="1">
    <location>
        <begin position="1"/>
        <end position="23"/>
    </location>
</feature>
<dbReference type="EMBL" id="NXLS01000006">
    <property type="protein sequence ID" value="RDU62494.1"/>
    <property type="molecule type" value="Genomic_DNA"/>
</dbReference>
<dbReference type="GeneID" id="82535886"/>
<name>A0A3D8ICK1_9HELI</name>
<protein>
    <submittedName>
        <fullName evidence="2">Cytochrome C</fullName>
    </submittedName>
</protein>
<accession>A0A3D8ICK1</accession>